<dbReference type="AlphaFoldDB" id="A0A4R6WPX6"/>
<keyword evidence="2" id="KW-1185">Reference proteome</keyword>
<comment type="caution">
    <text evidence="1">The sequence shown here is derived from an EMBL/GenBank/DDBJ whole genome shotgun (WGS) entry which is preliminary data.</text>
</comment>
<evidence type="ECO:0000313" key="2">
    <source>
        <dbReference type="Proteomes" id="UP000295783"/>
    </source>
</evidence>
<dbReference type="EMBL" id="SNYW01000007">
    <property type="protein sequence ID" value="TDQ83254.1"/>
    <property type="molecule type" value="Genomic_DNA"/>
</dbReference>
<accession>A0A4R6WPX6</accession>
<organism evidence="1 2">
    <name type="scientific">Dongia mobilis</name>
    <dbReference type="NCBI Taxonomy" id="578943"/>
    <lineage>
        <taxon>Bacteria</taxon>
        <taxon>Pseudomonadati</taxon>
        <taxon>Pseudomonadota</taxon>
        <taxon>Alphaproteobacteria</taxon>
        <taxon>Rhodospirillales</taxon>
        <taxon>Dongiaceae</taxon>
        <taxon>Dongia</taxon>
    </lineage>
</organism>
<gene>
    <name evidence="1" type="ORF">A8950_1540</name>
</gene>
<name>A0A4R6WPX6_9PROT</name>
<dbReference type="OrthoDB" id="7362801at2"/>
<dbReference type="RefSeq" id="WP_133613024.1">
    <property type="nucleotide sequence ID" value="NZ_SNYW01000007.1"/>
</dbReference>
<sequence length="96" mass="10949">MGRALLNWLPWHRNTNILAEEQVDRVDVGSVLIEISDKLPAHMYAHWRVEKRFNGPGDRTHVALRNVSDPYTHKLIAVSALVSARRFQLVDGITAH</sequence>
<protein>
    <submittedName>
        <fullName evidence="1">Uncharacterized protein</fullName>
    </submittedName>
</protein>
<dbReference type="Proteomes" id="UP000295783">
    <property type="component" value="Unassembled WGS sequence"/>
</dbReference>
<proteinExistence type="predicted"/>
<evidence type="ECO:0000313" key="1">
    <source>
        <dbReference type="EMBL" id="TDQ83254.1"/>
    </source>
</evidence>
<reference evidence="1 2" key="1">
    <citation type="submission" date="2019-03" db="EMBL/GenBank/DDBJ databases">
        <title>Genomic Encyclopedia of Type Strains, Phase III (KMG-III): the genomes of soil and plant-associated and newly described type strains.</title>
        <authorList>
            <person name="Whitman W."/>
        </authorList>
    </citation>
    <scope>NUCLEOTIDE SEQUENCE [LARGE SCALE GENOMIC DNA]</scope>
    <source>
        <strain evidence="1 2">CGMCC 1.7660</strain>
    </source>
</reference>